<keyword evidence="2" id="KW-0812">Transmembrane</keyword>
<sequence length="232" mass="23697">MLDARRRYPGPACPRPRPSVHHQGVVDQQAEPAGRRAVFRIPGTAMIAVAVLLVCVTPAAFAAPGLQALYLVPIVAAVYVARVRTTADSDGLRVRTLLGGRALPWSELKGLSLGERGNVRAVTESGEDVALPTVRVRHLPVLSLVSDGRLADPTGLTDDMVTGAHDPRGGEDPEAADAEAGAEASTEAGTDSEDAATETGNAAEGTVAESGSTAGPDTGTGAAAPAAEKPRD</sequence>
<evidence type="ECO:0000259" key="3">
    <source>
        <dbReference type="Pfam" id="PF10756"/>
    </source>
</evidence>
<keyword evidence="2" id="KW-0472">Membrane</keyword>
<evidence type="ECO:0000313" key="5">
    <source>
        <dbReference type="Proteomes" id="UP000242444"/>
    </source>
</evidence>
<dbReference type="InParanoid" id="A0A263D997"/>
<feature type="transmembrane region" description="Helical" evidence="2">
    <location>
        <begin position="67"/>
        <end position="85"/>
    </location>
</feature>
<proteinExistence type="predicted"/>
<feature type="region of interest" description="Disordered" evidence="1">
    <location>
        <begin position="1"/>
        <end position="27"/>
    </location>
</feature>
<dbReference type="AlphaFoldDB" id="A0A263D997"/>
<dbReference type="OrthoDB" id="5194605at2"/>
<comment type="caution">
    <text evidence="4">The sequence shown here is derived from an EMBL/GenBank/DDBJ whole genome shotgun (WGS) entry which is preliminary data.</text>
</comment>
<name>A0A263D997_9PSEU</name>
<keyword evidence="5" id="KW-1185">Reference proteome</keyword>
<evidence type="ECO:0000256" key="1">
    <source>
        <dbReference type="SAM" id="MobiDB-lite"/>
    </source>
</evidence>
<protein>
    <recommendedName>
        <fullName evidence="3">Low molecular weight protein antigen 6 PH domain-containing protein</fullName>
    </recommendedName>
</protein>
<accession>A0A263D997</accession>
<feature type="domain" description="Low molecular weight protein antigen 6 PH" evidence="3">
    <location>
        <begin position="82"/>
        <end position="152"/>
    </location>
</feature>
<dbReference type="Pfam" id="PF10756">
    <property type="entry name" value="bPH_6"/>
    <property type="match status" value="1"/>
</dbReference>
<keyword evidence="2" id="KW-1133">Transmembrane helix</keyword>
<feature type="region of interest" description="Disordered" evidence="1">
    <location>
        <begin position="148"/>
        <end position="232"/>
    </location>
</feature>
<evidence type="ECO:0000256" key="2">
    <source>
        <dbReference type="SAM" id="Phobius"/>
    </source>
</evidence>
<dbReference type="InterPro" id="IPR019692">
    <property type="entry name" value="CFP-6_PH"/>
</dbReference>
<dbReference type="EMBL" id="NKYE01000003">
    <property type="protein sequence ID" value="OZM74046.1"/>
    <property type="molecule type" value="Genomic_DNA"/>
</dbReference>
<dbReference type="Proteomes" id="UP000242444">
    <property type="component" value="Unassembled WGS sequence"/>
</dbReference>
<gene>
    <name evidence="4" type="ORF">CFN78_07130</name>
</gene>
<feature type="compositionally biased region" description="Low complexity" evidence="1">
    <location>
        <begin position="197"/>
        <end position="232"/>
    </location>
</feature>
<feature type="compositionally biased region" description="Low complexity" evidence="1">
    <location>
        <begin position="178"/>
        <end position="189"/>
    </location>
</feature>
<evidence type="ECO:0000313" key="4">
    <source>
        <dbReference type="EMBL" id="OZM74046.1"/>
    </source>
</evidence>
<organism evidence="4 5">
    <name type="scientific">Amycolatopsis antarctica</name>
    <dbReference type="NCBI Taxonomy" id="1854586"/>
    <lineage>
        <taxon>Bacteria</taxon>
        <taxon>Bacillati</taxon>
        <taxon>Actinomycetota</taxon>
        <taxon>Actinomycetes</taxon>
        <taxon>Pseudonocardiales</taxon>
        <taxon>Pseudonocardiaceae</taxon>
        <taxon>Amycolatopsis</taxon>
    </lineage>
</organism>
<reference evidence="4 5" key="1">
    <citation type="submission" date="2017-07" db="EMBL/GenBank/DDBJ databases">
        <title>Amycolatopsis antarcticus sp. nov., isolated from the surface of an Antarcticus brown macroalga.</title>
        <authorList>
            <person name="Wang J."/>
            <person name="Leiva S."/>
            <person name="Huang J."/>
            <person name="Huang Y."/>
        </authorList>
    </citation>
    <scope>NUCLEOTIDE SEQUENCE [LARGE SCALE GENOMIC DNA]</scope>
    <source>
        <strain evidence="4 5">AU-G6</strain>
    </source>
</reference>
<feature type="transmembrane region" description="Helical" evidence="2">
    <location>
        <begin position="37"/>
        <end position="61"/>
    </location>
</feature>